<feature type="region of interest" description="Disordered" evidence="1">
    <location>
        <begin position="65"/>
        <end position="88"/>
    </location>
</feature>
<feature type="compositionally biased region" description="Polar residues" evidence="1">
    <location>
        <begin position="11"/>
        <end position="32"/>
    </location>
</feature>
<name>A0ABR4ASR4_9LECA</name>
<accession>A0ABR4ASR4</accession>
<keyword evidence="3" id="KW-1185">Reference proteome</keyword>
<reference evidence="2 3" key="1">
    <citation type="submission" date="2024-09" db="EMBL/GenBank/DDBJ databases">
        <title>Rethinking Asexuality: The Enigmatic Case of Functional Sexual Genes in Lepraria (Stereocaulaceae).</title>
        <authorList>
            <person name="Doellman M."/>
            <person name="Sun Y."/>
            <person name="Barcenas-Pena A."/>
            <person name="Lumbsch H.T."/>
            <person name="Grewe F."/>
        </authorList>
    </citation>
    <scope>NUCLEOTIDE SEQUENCE [LARGE SCALE GENOMIC DNA]</scope>
    <source>
        <strain evidence="2 3">Grewe 0041</strain>
    </source>
</reference>
<dbReference type="Proteomes" id="UP001590951">
    <property type="component" value="Unassembled WGS sequence"/>
</dbReference>
<feature type="compositionally biased region" description="Low complexity" evidence="1">
    <location>
        <begin position="40"/>
        <end position="49"/>
    </location>
</feature>
<evidence type="ECO:0000256" key="1">
    <source>
        <dbReference type="SAM" id="MobiDB-lite"/>
    </source>
</evidence>
<evidence type="ECO:0000313" key="2">
    <source>
        <dbReference type="EMBL" id="KAL2048749.1"/>
    </source>
</evidence>
<dbReference type="EMBL" id="JBHFEH010000081">
    <property type="protein sequence ID" value="KAL2048749.1"/>
    <property type="molecule type" value="Genomic_DNA"/>
</dbReference>
<organism evidence="2 3">
    <name type="scientific">Lepraria finkii</name>
    <dbReference type="NCBI Taxonomy" id="1340010"/>
    <lineage>
        <taxon>Eukaryota</taxon>
        <taxon>Fungi</taxon>
        <taxon>Dikarya</taxon>
        <taxon>Ascomycota</taxon>
        <taxon>Pezizomycotina</taxon>
        <taxon>Lecanoromycetes</taxon>
        <taxon>OSLEUM clade</taxon>
        <taxon>Lecanoromycetidae</taxon>
        <taxon>Lecanorales</taxon>
        <taxon>Lecanorineae</taxon>
        <taxon>Stereocaulaceae</taxon>
        <taxon>Lepraria</taxon>
    </lineage>
</organism>
<proteinExistence type="predicted"/>
<protein>
    <submittedName>
        <fullName evidence="2">Uncharacterized protein</fullName>
    </submittedName>
</protein>
<comment type="caution">
    <text evidence="2">The sequence shown here is derived from an EMBL/GenBank/DDBJ whole genome shotgun (WGS) entry which is preliminary data.</text>
</comment>
<evidence type="ECO:0000313" key="3">
    <source>
        <dbReference type="Proteomes" id="UP001590951"/>
    </source>
</evidence>
<gene>
    <name evidence="2" type="ORF">ABVK25_011001</name>
</gene>
<sequence length="137" mass="15069">MASERPPVESATKNTQVQRSPSPLSAAESATQAGEHLPQQEEPSAAAEAMIPVSTDLVPYYAKSKIREQKPSDSSVSDMFGPRTTDEVLTNERLASSLQTPMPTPDGQIPEVQVPGVQVMEYLSPWYQFLLSRKRPR</sequence>
<feature type="region of interest" description="Disordered" evidence="1">
    <location>
        <begin position="1"/>
        <end position="50"/>
    </location>
</feature>